<dbReference type="GO" id="GO:0090071">
    <property type="term" value="P:negative regulation of ribosome biogenesis"/>
    <property type="evidence" value="ECO:0007669"/>
    <property type="project" value="TreeGrafter"/>
</dbReference>
<protein>
    <submittedName>
        <fullName evidence="2">Ribosomal silencing factor RsfS</fullName>
    </submittedName>
</protein>
<dbReference type="GO" id="GO:0043023">
    <property type="term" value="F:ribosomal large subunit binding"/>
    <property type="evidence" value="ECO:0007669"/>
    <property type="project" value="TreeGrafter"/>
</dbReference>
<organism evidence="2 3">
    <name type="scientific">Geodia barretti</name>
    <name type="common">Barrett's horny sponge</name>
    <dbReference type="NCBI Taxonomy" id="519541"/>
    <lineage>
        <taxon>Eukaryota</taxon>
        <taxon>Metazoa</taxon>
        <taxon>Porifera</taxon>
        <taxon>Demospongiae</taxon>
        <taxon>Heteroscleromorpha</taxon>
        <taxon>Tetractinellida</taxon>
        <taxon>Astrophorina</taxon>
        <taxon>Geodiidae</taxon>
        <taxon>Geodia</taxon>
    </lineage>
</organism>
<dbReference type="EMBL" id="CASHTH010001687">
    <property type="protein sequence ID" value="CAI8018109.1"/>
    <property type="molecule type" value="Genomic_DNA"/>
</dbReference>
<evidence type="ECO:0000313" key="2">
    <source>
        <dbReference type="EMBL" id="CAI8018109.1"/>
    </source>
</evidence>
<proteinExistence type="inferred from homology"/>
<gene>
    <name evidence="2" type="ORF">GBAR_LOCUS10938</name>
</gene>
<name>A0AA35RVR0_GEOBA</name>
<dbReference type="SUPFAM" id="SSF81301">
    <property type="entry name" value="Nucleotidyltransferase"/>
    <property type="match status" value="1"/>
</dbReference>
<dbReference type="Pfam" id="PF02410">
    <property type="entry name" value="RsfS"/>
    <property type="match status" value="1"/>
</dbReference>
<dbReference type="PANTHER" id="PTHR21043:SF0">
    <property type="entry name" value="MITOCHONDRIAL ASSEMBLY OF RIBOSOMAL LARGE SUBUNIT PROTEIN 1"/>
    <property type="match status" value="1"/>
</dbReference>
<reference evidence="2" key="1">
    <citation type="submission" date="2023-03" db="EMBL/GenBank/DDBJ databases">
        <authorList>
            <person name="Steffen K."/>
            <person name="Cardenas P."/>
        </authorList>
    </citation>
    <scope>NUCLEOTIDE SEQUENCE</scope>
</reference>
<keyword evidence="3" id="KW-1185">Reference proteome</keyword>
<evidence type="ECO:0000256" key="1">
    <source>
        <dbReference type="ARBA" id="ARBA00010574"/>
    </source>
</evidence>
<dbReference type="NCBIfam" id="TIGR00090">
    <property type="entry name" value="rsfS_iojap_ybeB"/>
    <property type="match status" value="1"/>
</dbReference>
<dbReference type="InterPro" id="IPR043519">
    <property type="entry name" value="NT_sf"/>
</dbReference>
<accession>A0AA35RVR0</accession>
<dbReference type="Proteomes" id="UP001174909">
    <property type="component" value="Unassembled WGS sequence"/>
</dbReference>
<dbReference type="InterPro" id="IPR004394">
    <property type="entry name" value="Iojap/RsfS/C7orf30"/>
</dbReference>
<dbReference type="HAMAP" id="MF_01477">
    <property type="entry name" value="Iojap_RsfS"/>
    <property type="match status" value="1"/>
</dbReference>
<dbReference type="GO" id="GO:0017148">
    <property type="term" value="P:negative regulation of translation"/>
    <property type="evidence" value="ECO:0007669"/>
    <property type="project" value="TreeGrafter"/>
</dbReference>
<dbReference type="Gene3D" id="3.30.460.10">
    <property type="entry name" value="Beta Polymerase, domain 2"/>
    <property type="match status" value="1"/>
</dbReference>
<sequence length="121" mass="13548">MTTTTDILTPADVARLAVDVAADKLASDILMLDLRDLKVFADYFVVMTADSVRQIEALEEDLSGALKDAGVPRHHREGTPASGWVLLDFADVVIHIFGPEEREFFRLERLWSRAPQVVRIL</sequence>
<dbReference type="PANTHER" id="PTHR21043">
    <property type="entry name" value="IOJAP SUPERFAMILY ORTHOLOG"/>
    <property type="match status" value="1"/>
</dbReference>
<evidence type="ECO:0000313" key="3">
    <source>
        <dbReference type="Proteomes" id="UP001174909"/>
    </source>
</evidence>
<dbReference type="AlphaFoldDB" id="A0AA35RVR0"/>
<comment type="similarity">
    <text evidence="1">Belongs to the Iojap/RsfS family.</text>
</comment>
<comment type="caution">
    <text evidence="2">The sequence shown here is derived from an EMBL/GenBank/DDBJ whole genome shotgun (WGS) entry which is preliminary data.</text>
</comment>